<keyword evidence="3 5" id="KW-0808">Transferase</keyword>
<keyword evidence="6" id="KW-1185">Reference proteome</keyword>
<dbReference type="GO" id="GO:0016757">
    <property type="term" value="F:glycosyltransferase activity"/>
    <property type="evidence" value="ECO:0007669"/>
    <property type="project" value="UniProtKB-KW"/>
</dbReference>
<proteinExistence type="inferred from homology"/>
<dbReference type="InterPro" id="IPR001173">
    <property type="entry name" value="Glyco_trans_2-like"/>
</dbReference>
<evidence type="ECO:0000256" key="3">
    <source>
        <dbReference type="ARBA" id="ARBA00022679"/>
    </source>
</evidence>
<comment type="similarity">
    <text evidence="1">Belongs to the glycosyltransferase 2 family.</text>
</comment>
<keyword evidence="2" id="KW-0328">Glycosyltransferase</keyword>
<evidence type="ECO:0000313" key="5">
    <source>
        <dbReference type="EMBL" id="AUN33941.1"/>
    </source>
</evidence>
<dbReference type="PANTHER" id="PTHR43179">
    <property type="entry name" value="RHAMNOSYLTRANSFERASE WBBL"/>
    <property type="match status" value="1"/>
</dbReference>
<dbReference type="RefSeq" id="WP_102115443.1">
    <property type="nucleotide sequence ID" value="NZ_BMGN01000013.1"/>
</dbReference>
<dbReference type="Pfam" id="PF00535">
    <property type="entry name" value="Glycos_transf_2"/>
    <property type="match status" value="1"/>
</dbReference>
<name>A0A2K9NLL0_9PROT</name>
<evidence type="ECO:0000259" key="4">
    <source>
        <dbReference type="Pfam" id="PF00535"/>
    </source>
</evidence>
<feature type="domain" description="Glycosyltransferase 2-like" evidence="4">
    <location>
        <begin position="276"/>
        <end position="385"/>
    </location>
</feature>
<dbReference type="EMBL" id="CP025615">
    <property type="protein sequence ID" value="AUN33941.1"/>
    <property type="molecule type" value="Genomic_DNA"/>
</dbReference>
<evidence type="ECO:0000313" key="6">
    <source>
        <dbReference type="Proteomes" id="UP000234752"/>
    </source>
</evidence>
<dbReference type="OrthoDB" id="9771846at2"/>
<sequence>MLAIRLARLEPVHPDDLAVAATAWHLRGDRQQTMALLLEALRLDPLHGVAAKGLAAQGPPLSADIMRALLWHAETDPDAAQALIKHALSANQPLAYVTGRCIHCVVPPGTWELTVRWRQMVLVQSRMAASDQARLAALPIPDGLRGIADPVVSANGVDLVSGPIDASWLSAPRLTAIVEPGIKARWIVQAMDLACPSRPVTLLLRDGDRVLSRHIISPRPTGSPALAALATKVADVPALAIDPPADAVCPGLFFELTGEPVTVPGVVGTDDGIVDIVVPVYGDLEATKACFNALLTRSPGTAMRILAIDDASPDERISRFLDGLAAAGKLVLIRNPGNLGFVRSVNIGMAQHPGRDVVLLNADTLVSDGWLGRLRAAAHRDADTGTVTPWSNDATICSYPAANASTALASVDIDALNRLAGQYLAGQVLDIPTAVGFCMYIRRDCLARVGWFDADAFGTGYGEENDFCLRAAAAGWRHRMALDLFVGHVGSASFSTGKQARIDAALAILEQRYPGYQADINTFIAADPLRLARRRLDLAQLGGQGSPRPALVLCAQLGGGTDRFIDQLVKDRGKGGQDVLILRPAQPEAGHPTLRLEAPDAPHLTNLIYDAGTELDDLRADLRHLGVTGAELHHPAQMSGDLLSRLAGWFPYRAHIHDYGWICPRINLLDGDWNYCGEPETAQCEVCVATHGDLLGIDRSVTAWRDLTRQVLQGAQTVGCSSHDTANRMRRYVPTAHFQVAPAETARPAPPSPALPVRRPGEALRIVVPGAIGPPKGYGLLLDCARDAAERNLPLLFLILGYSMDDDALADTGRVFMTGRYKEEEAPALLAELRPHAALLPSVWPETWCYALTHVMDAGLPVAAFDLGAQAERLRMAGGGLLLPAGLPAKALNDALLAAFPPQ</sequence>
<dbReference type="Gene3D" id="3.90.550.10">
    <property type="entry name" value="Spore Coat Polysaccharide Biosynthesis Protein SpsA, Chain A"/>
    <property type="match status" value="1"/>
</dbReference>
<accession>A0A2K9NLL0</accession>
<dbReference type="Proteomes" id="UP000234752">
    <property type="component" value="Plasmid unnamed3"/>
</dbReference>
<organism evidence="5 6">
    <name type="scientific">Niveispirillum cyanobacteriorum</name>
    <dbReference type="NCBI Taxonomy" id="1612173"/>
    <lineage>
        <taxon>Bacteria</taxon>
        <taxon>Pseudomonadati</taxon>
        <taxon>Pseudomonadota</taxon>
        <taxon>Alphaproteobacteria</taxon>
        <taxon>Rhodospirillales</taxon>
        <taxon>Azospirillaceae</taxon>
        <taxon>Niveispirillum</taxon>
    </lineage>
</organism>
<dbReference type="SUPFAM" id="SSF53448">
    <property type="entry name" value="Nucleotide-diphospho-sugar transferases"/>
    <property type="match status" value="1"/>
</dbReference>
<geneLocation type="plasmid" evidence="5 6">
    <name>unnamed3</name>
</geneLocation>
<dbReference type="PANTHER" id="PTHR43179:SF12">
    <property type="entry name" value="GALACTOFURANOSYLTRANSFERASE GLFT2"/>
    <property type="match status" value="1"/>
</dbReference>
<dbReference type="InterPro" id="IPR029044">
    <property type="entry name" value="Nucleotide-diphossugar_trans"/>
</dbReference>
<evidence type="ECO:0000256" key="1">
    <source>
        <dbReference type="ARBA" id="ARBA00006739"/>
    </source>
</evidence>
<dbReference type="SUPFAM" id="SSF53756">
    <property type="entry name" value="UDP-Glycosyltransferase/glycogen phosphorylase"/>
    <property type="match status" value="1"/>
</dbReference>
<keyword evidence="5" id="KW-0614">Plasmid</keyword>
<dbReference type="AlphaFoldDB" id="A0A2K9NLL0"/>
<evidence type="ECO:0000256" key="2">
    <source>
        <dbReference type="ARBA" id="ARBA00022676"/>
    </source>
</evidence>
<dbReference type="KEGG" id="ncb:C0V82_26390"/>
<dbReference type="Pfam" id="PF13692">
    <property type="entry name" value="Glyco_trans_1_4"/>
    <property type="match status" value="1"/>
</dbReference>
<reference evidence="5 6" key="1">
    <citation type="submission" date="2017-12" db="EMBL/GenBank/DDBJ databases">
        <title>Genomes of bacteria within cyanobacterial aggregates.</title>
        <authorList>
            <person name="Cai H."/>
        </authorList>
    </citation>
    <scope>NUCLEOTIDE SEQUENCE [LARGE SCALE GENOMIC DNA]</scope>
    <source>
        <strain evidence="5 6">TH16</strain>
        <plasmid evidence="5 6">unnamed3</plasmid>
    </source>
</reference>
<gene>
    <name evidence="5" type="ORF">C0V82_26390</name>
</gene>
<dbReference type="Gene3D" id="3.40.50.2000">
    <property type="entry name" value="Glycogen Phosphorylase B"/>
    <property type="match status" value="2"/>
</dbReference>
<protein>
    <submittedName>
        <fullName evidence="5">Glycosyltransferase</fullName>
    </submittedName>
</protein>